<evidence type="ECO:0000313" key="5">
    <source>
        <dbReference type="Proteomes" id="UP001177120"/>
    </source>
</evidence>
<reference evidence="4" key="1">
    <citation type="journal article" date="2024" name="Int. J. Syst. Evol. Microbiol.">
        <title>Polycladomyces zharkentensis sp. nov., a novel thermophilic cellulose- and starch-degrading member of the Bacillota from a geothermal aquifer in Kazakhstan.</title>
        <authorList>
            <person name="Mashzhan A."/>
            <person name="Kistaubayeva A."/>
            <person name="Javier-Lopez R."/>
            <person name="Bissenova U."/>
            <person name="Bissenbay A."/>
            <person name="Birkeland N.K."/>
        </authorList>
    </citation>
    <scope>NUCLEOTIDE SEQUENCE</scope>
    <source>
        <strain evidence="4">ZKZ2T</strain>
    </source>
</reference>
<dbReference type="PROSITE" id="PS50943">
    <property type="entry name" value="HTH_CROC1"/>
    <property type="match status" value="1"/>
</dbReference>
<feature type="compositionally biased region" description="Basic residues" evidence="2">
    <location>
        <begin position="84"/>
        <end position="93"/>
    </location>
</feature>
<dbReference type="PANTHER" id="PTHR46797">
    <property type="entry name" value="HTH-TYPE TRANSCRIPTIONAL REGULATOR"/>
    <property type="match status" value="1"/>
</dbReference>
<organism evidence="4 5">
    <name type="scientific">Polycladomyces zharkentensis</name>
    <dbReference type="NCBI Taxonomy" id="2807616"/>
    <lineage>
        <taxon>Bacteria</taxon>
        <taxon>Bacillati</taxon>
        <taxon>Bacillota</taxon>
        <taxon>Bacilli</taxon>
        <taxon>Bacillales</taxon>
        <taxon>Thermoactinomycetaceae</taxon>
        <taxon>Polycladomyces</taxon>
    </lineage>
</organism>
<evidence type="ECO:0000259" key="3">
    <source>
        <dbReference type="PROSITE" id="PS50943"/>
    </source>
</evidence>
<evidence type="ECO:0000313" key="4">
    <source>
        <dbReference type="EMBL" id="MBN2910885.1"/>
    </source>
</evidence>
<evidence type="ECO:0000256" key="2">
    <source>
        <dbReference type="SAM" id="MobiDB-lite"/>
    </source>
</evidence>
<sequence length="143" mass="15872">MSKLKEARTAAGLTQKALSEKSGLSVNVIRSLEQGKKKWTRELAEQLAPHLGVSADALMRSGKKEDFSTSKKKQTKPSSAQSTPKKRTRKKSRRETAATLIRMAKELVTMADGTSIPEAYHHEVLKMAYRLSNIGTEMQGKEE</sequence>
<dbReference type="EMBL" id="JAFHAP010000017">
    <property type="protein sequence ID" value="MBN2910885.1"/>
    <property type="molecule type" value="Genomic_DNA"/>
</dbReference>
<gene>
    <name evidence="4" type="ORF">JQC72_15400</name>
</gene>
<evidence type="ECO:0000256" key="1">
    <source>
        <dbReference type="ARBA" id="ARBA00023125"/>
    </source>
</evidence>
<dbReference type="Proteomes" id="UP001177120">
    <property type="component" value="Unassembled WGS sequence"/>
</dbReference>
<feature type="region of interest" description="Disordered" evidence="2">
    <location>
        <begin position="54"/>
        <end position="97"/>
    </location>
</feature>
<dbReference type="Pfam" id="PF01381">
    <property type="entry name" value="HTH_3"/>
    <property type="match status" value="1"/>
</dbReference>
<keyword evidence="1" id="KW-0238">DNA-binding</keyword>
<proteinExistence type="predicted"/>
<name>A0ABS2WMW9_9BACL</name>
<protein>
    <submittedName>
        <fullName evidence="4">Helix-turn-helix transcriptional regulator</fullName>
    </submittedName>
</protein>
<dbReference type="PANTHER" id="PTHR46797:SF1">
    <property type="entry name" value="METHYLPHOSPHONATE SYNTHASE"/>
    <property type="match status" value="1"/>
</dbReference>
<dbReference type="InterPro" id="IPR001387">
    <property type="entry name" value="Cro/C1-type_HTH"/>
</dbReference>
<dbReference type="InterPro" id="IPR050807">
    <property type="entry name" value="TransReg_Diox_bact_type"/>
</dbReference>
<keyword evidence="5" id="KW-1185">Reference proteome</keyword>
<feature type="domain" description="HTH cro/C1-type" evidence="3">
    <location>
        <begin position="4"/>
        <end position="58"/>
    </location>
</feature>
<dbReference type="Gene3D" id="1.10.260.40">
    <property type="entry name" value="lambda repressor-like DNA-binding domains"/>
    <property type="match status" value="1"/>
</dbReference>
<dbReference type="RefSeq" id="WP_205497203.1">
    <property type="nucleotide sequence ID" value="NZ_JAFHAP010000017.1"/>
</dbReference>
<comment type="caution">
    <text evidence="4">The sequence shown here is derived from an EMBL/GenBank/DDBJ whole genome shotgun (WGS) entry which is preliminary data.</text>
</comment>
<dbReference type="SMART" id="SM00530">
    <property type="entry name" value="HTH_XRE"/>
    <property type="match status" value="1"/>
</dbReference>
<dbReference type="InterPro" id="IPR010982">
    <property type="entry name" value="Lambda_DNA-bd_dom_sf"/>
</dbReference>
<accession>A0ABS2WMW9</accession>
<dbReference type="SUPFAM" id="SSF47413">
    <property type="entry name" value="lambda repressor-like DNA-binding domains"/>
    <property type="match status" value="1"/>
</dbReference>
<dbReference type="CDD" id="cd00093">
    <property type="entry name" value="HTH_XRE"/>
    <property type="match status" value="1"/>
</dbReference>